<feature type="domain" description="Cytochrome c assembly protein" evidence="8">
    <location>
        <begin position="17"/>
        <end position="179"/>
    </location>
</feature>
<keyword evidence="6 7" id="KW-0472">Membrane</keyword>
<dbReference type="GO" id="GO:0017004">
    <property type="term" value="P:cytochrome complex assembly"/>
    <property type="evidence" value="ECO:0007669"/>
    <property type="project" value="UniProtKB-KW"/>
</dbReference>
<keyword evidence="9" id="KW-0496">Mitochondrion</keyword>
<dbReference type="EMBL" id="KC573038">
    <property type="protein sequence ID" value="AGE93595.1"/>
    <property type="molecule type" value="Genomic_DNA"/>
</dbReference>
<evidence type="ECO:0000256" key="1">
    <source>
        <dbReference type="ARBA" id="ARBA00004141"/>
    </source>
</evidence>
<feature type="transmembrane region" description="Helical" evidence="7">
    <location>
        <begin position="121"/>
        <end position="141"/>
    </location>
</feature>
<reference evidence="9" key="1">
    <citation type="journal article" date="2008" name="Mol. Biol. Evol.">
        <title>A phylogenomic investigation into the origin of metazoa.</title>
        <authorList>
            <person name="Ruiz-Trillo I."/>
            <person name="Roger A.J."/>
            <person name="Burger G."/>
            <person name="Gray M.W."/>
            <person name="Lang B.F."/>
        </authorList>
    </citation>
    <scope>NUCLEOTIDE SEQUENCE</scope>
    <source>
        <strain evidence="9">ATCC 30864</strain>
    </source>
</reference>
<dbReference type="GO" id="GO:0020037">
    <property type="term" value="F:heme binding"/>
    <property type="evidence" value="ECO:0007669"/>
    <property type="project" value="InterPro"/>
</dbReference>
<feature type="transmembrane region" description="Helical" evidence="7">
    <location>
        <begin position="153"/>
        <end position="176"/>
    </location>
</feature>
<dbReference type="PANTHER" id="PTHR30071">
    <property type="entry name" value="HEME EXPORTER PROTEIN C"/>
    <property type="match status" value="1"/>
</dbReference>
<dbReference type="Pfam" id="PF01578">
    <property type="entry name" value="Cytochrom_C_asm"/>
    <property type="match status" value="1"/>
</dbReference>
<dbReference type="AlphaFoldDB" id="M1KF91"/>
<evidence type="ECO:0000313" key="9">
    <source>
        <dbReference type="EMBL" id="AGE93595.1"/>
    </source>
</evidence>
<protein>
    <submittedName>
        <fullName evidence="9">ABC transporter subunit C</fullName>
    </submittedName>
</protein>
<evidence type="ECO:0000259" key="8">
    <source>
        <dbReference type="Pfam" id="PF01578"/>
    </source>
</evidence>
<reference evidence="9" key="2">
    <citation type="submission" date="2012-12" db="EMBL/GenBank/DDBJ databases">
        <authorList>
            <person name="Lang B.F."/>
        </authorList>
    </citation>
    <scope>NUCLEOTIDE SEQUENCE</scope>
    <source>
        <strain evidence="9">ATCC 30864</strain>
    </source>
</reference>
<evidence type="ECO:0000256" key="3">
    <source>
        <dbReference type="ARBA" id="ARBA00022692"/>
    </source>
</evidence>
<dbReference type="GO" id="GO:0005886">
    <property type="term" value="C:plasma membrane"/>
    <property type="evidence" value="ECO:0007669"/>
    <property type="project" value="TreeGrafter"/>
</dbReference>
<name>M1KF91_9EUKA</name>
<feature type="transmembrane region" description="Helical" evidence="7">
    <location>
        <begin position="44"/>
        <end position="75"/>
    </location>
</feature>
<evidence type="ECO:0000256" key="5">
    <source>
        <dbReference type="ARBA" id="ARBA00022989"/>
    </source>
</evidence>
<dbReference type="GO" id="GO:0015232">
    <property type="term" value="F:heme transmembrane transporter activity"/>
    <property type="evidence" value="ECO:0007669"/>
    <property type="project" value="InterPro"/>
</dbReference>
<comment type="similarity">
    <text evidence="2">Belongs to the CcmC/CycZ/HelC family.</text>
</comment>
<evidence type="ECO:0000256" key="2">
    <source>
        <dbReference type="ARBA" id="ARBA00005840"/>
    </source>
</evidence>
<keyword evidence="5 7" id="KW-1133">Transmembrane helix</keyword>
<evidence type="ECO:0000256" key="4">
    <source>
        <dbReference type="ARBA" id="ARBA00022748"/>
    </source>
</evidence>
<gene>
    <name evidence="9" type="primary">ccmC</name>
</gene>
<feature type="transmembrane region" description="Helical" evidence="7">
    <location>
        <begin position="196"/>
        <end position="223"/>
    </location>
</feature>
<comment type="subcellular location">
    <subcellularLocation>
        <location evidence="1">Membrane</location>
        <topology evidence="1">Multi-pass membrane protein</topology>
    </subcellularLocation>
</comment>
<dbReference type="PRINTS" id="PR01386">
    <property type="entry name" value="CCMCBIOGNSIS"/>
</dbReference>
<sequence>MIINKEIIHIYNNIQTILELLMIILGTLSFTLICYSLEDFQQDIYWKIIFIHVPLASLSLMLYVCKVACSLLYLITSRATLAMIARNLAKIALTLQILCIITGSLWGKASWGTYWEFDSRLTSMLIITIITGCYVIINQTIKDETTSIKKDRILAIISIIGSINIPIIKFSVDWWASLHQKSSINIFNVGTTKMDISIYLPLMMVLFVFVLWIIHMFSIYMMIEQSERKLQIIQKQIPVLPTSS</sequence>
<keyword evidence="4" id="KW-0201">Cytochrome c-type biogenesis</keyword>
<feature type="transmembrane region" description="Helical" evidence="7">
    <location>
        <begin position="20"/>
        <end position="38"/>
    </location>
</feature>
<keyword evidence="3 7" id="KW-0812">Transmembrane</keyword>
<proteinExistence type="inferred from homology"/>
<evidence type="ECO:0000256" key="6">
    <source>
        <dbReference type="ARBA" id="ARBA00023136"/>
    </source>
</evidence>
<feature type="transmembrane region" description="Helical" evidence="7">
    <location>
        <begin position="87"/>
        <end position="109"/>
    </location>
</feature>
<dbReference type="PANTHER" id="PTHR30071:SF1">
    <property type="entry name" value="CYTOCHROME B_B6 PROTEIN-RELATED"/>
    <property type="match status" value="1"/>
</dbReference>
<dbReference type="InterPro" id="IPR045062">
    <property type="entry name" value="Cyt_c_biogenesis_CcsA/CcmC"/>
</dbReference>
<accession>M1KF91</accession>
<dbReference type="InterPro" id="IPR002541">
    <property type="entry name" value="Cyt_c_assembly"/>
</dbReference>
<geneLocation type="mitochondrion" evidence="9"/>
<evidence type="ECO:0000256" key="7">
    <source>
        <dbReference type="SAM" id="Phobius"/>
    </source>
</evidence>
<dbReference type="InterPro" id="IPR003557">
    <property type="entry name" value="Cyt_c_biogenesis_CcmC"/>
</dbReference>
<organism evidence="9">
    <name type="scientific">Capsaspora owczarzaki</name>
    <dbReference type="NCBI Taxonomy" id="192875"/>
    <lineage>
        <taxon>Eukaryota</taxon>
        <taxon>Filasterea</taxon>
        <taxon>Capsaspora</taxon>
    </lineage>
</organism>